<evidence type="ECO:0000256" key="1">
    <source>
        <dbReference type="SAM" id="MobiDB-lite"/>
    </source>
</evidence>
<evidence type="ECO:0000313" key="4">
    <source>
        <dbReference type="Proteomes" id="UP000000554"/>
    </source>
</evidence>
<protein>
    <submittedName>
        <fullName evidence="3">Spo0A activation inhibitor</fullName>
    </submittedName>
</protein>
<evidence type="ECO:0000259" key="2">
    <source>
        <dbReference type="Pfam" id="PF13614"/>
    </source>
</evidence>
<dbReference type="PANTHER" id="PTHR13696:SF99">
    <property type="entry name" value="COBYRINIC ACID AC-DIAMIDE SYNTHASE"/>
    <property type="match status" value="1"/>
</dbReference>
<feature type="region of interest" description="Disordered" evidence="1">
    <location>
        <begin position="286"/>
        <end position="305"/>
    </location>
</feature>
<dbReference type="Gene3D" id="3.40.50.300">
    <property type="entry name" value="P-loop containing nucleotide triphosphate hydrolases"/>
    <property type="match status" value="1"/>
</dbReference>
<dbReference type="Pfam" id="PF13614">
    <property type="entry name" value="AAA_31"/>
    <property type="match status" value="1"/>
</dbReference>
<dbReference type="SUPFAM" id="SSF52540">
    <property type="entry name" value="P-loop containing nucleoside triphosphate hydrolases"/>
    <property type="match status" value="1"/>
</dbReference>
<gene>
    <name evidence="3" type="primary">sojE</name>
    <name evidence="3" type="ordered locus">VNG_6337G</name>
</gene>
<keyword evidence="3" id="KW-0614">Plasmid</keyword>
<dbReference type="InterPro" id="IPR025669">
    <property type="entry name" value="AAA_dom"/>
</dbReference>
<dbReference type="HOGENOM" id="CLU_1003316_0_0_2"/>
<keyword evidence="4" id="KW-1185">Reference proteome</keyword>
<sequence>MHRTFKMGGVHEENMLAYSTYSEAGGVGKTTTAANLAVAHARAGLKPLVVPLDPQDGDLSRLFGVDTDRTESVDNIVRHMIRRPSGEFDDLVRTVEGVDIIPEHNMLSDLAEYLQREKDQAEAMGEAFGMHAQLLRVLQEAGVPDEYDVLICDPPATEGPHLYNAIHATRSLVIPVEPSAKGRAAVEGLESLVAGLEEQLDVEVGVLAAVPVGFKNTRDQRTILDEIDYPIPEVIGERASLMEGCWMRQCSAFEYVRNHRDRQRDYEIETLAQFDRIARHLEEQVGLEAPNPPEPGDLDHEVLSA</sequence>
<dbReference type="KEGG" id="hal:VNG_6337G"/>
<dbReference type="PATRIC" id="fig|64091.14.peg.2309"/>
<accession>Q9HHL5</accession>
<dbReference type="CDD" id="cd02042">
    <property type="entry name" value="ParAB_family"/>
    <property type="match status" value="1"/>
</dbReference>
<dbReference type="EMBL" id="AE004438">
    <property type="protein sequence ID" value="AAG20964.1"/>
    <property type="molecule type" value="Genomic_DNA"/>
</dbReference>
<evidence type="ECO:0000313" key="3">
    <source>
        <dbReference type="EMBL" id="AAG20964.1"/>
    </source>
</evidence>
<name>Q9HHL5_HALSA</name>
<dbReference type="InParanoid" id="Q9HHL5"/>
<dbReference type="InterPro" id="IPR050678">
    <property type="entry name" value="DNA_Partitioning_ATPase"/>
</dbReference>
<organism evidence="3 4">
    <name type="scientific">Halobacterium salinarum (strain ATCC 700922 / JCM 11081 / NRC-1)</name>
    <name type="common">Halobacterium halobium</name>
    <dbReference type="NCBI Taxonomy" id="64091"/>
    <lineage>
        <taxon>Archaea</taxon>
        <taxon>Methanobacteriati</taxon>
        <taxon>Methanobacteriota</taxon>
        <taxon>Stenosarchaea group</taxon>
        <taxon>Halobacteria</taxon>
        <taxon>Halobacteriales</taxon>
        <taxon>Halobacteriaceae</taxon>
        <taxon>Halobacterium</taxon>
        <taxon>Halobacterium salinarum NRC-34001</taxon>
    </lineage>
</organism>
<reference evidence="3 4" key="1">
    <citation type="journal article" date="2000" name="Proc. Natl. Acad. Sci. U.S.A.">
        <title>Genome sequence of Halobacterium species NRC-1.</title>
        <authorList>
            <person name="Ng W.V."/>
            <person name="Kennedy S.P."/>
            <person name="Mahairas G.G."/>
            <person name="Berquist B."/>
            <person name="Pan M."/>
            <person name="Shukla H.D."/>
            <person name="Lasky S.R."/>
            <person name="Baliga N.S."/>
            <person name="Thorsson V."/>
            <person name="Sbrogna J."/>
            <person name="Swartzell S."/>
            <person name="Weir D."/>
            <person name="Hall J."/>
            <person name="Dahl T.A."/>
            <person name="Welti R."/>
            <person name="Goo Y.A."/>
            <person name="Leithauser B."/>
            <person name="Keller K."/>
            <person name="Cruz R."/>
            <person name="Danson M.J."/>
            <person name="Hough D.W."/>
            <person name="Maddocks D.G."/>
            <person name="Jablonski P.E."/>
            <person name="Krebs M.P."/>
            <person name="Angevine C.M."/>
            <person name="Dale H."/>
            <person name="Isenbarger T.A."/>
            <person name="Peck R.F."/>
            <person name="Pohlschroder M."/>
            <person name="Spudich J.L."/>
            <person name="Jung K.W."/>
            <person name="Alam M."/>
            <person name="Freitas T."/>
            <person name="Hou S."/>
            <person name="Daniels C.J."/>
            <person name="Dennis P.P."/>
            <person name="Omer A.D."/>
            <person name="Ebhardt H."/>
            <person name="Lowe T.M."/>
            <person name="Liang P."/>
            <person name="Riley M."/>
            <person name="Hood L."/>
            <person name="DasSarma S."/>
        </authorList>
    </citation>
    <scope>NUCLEOTIDE SEQUENCE [LARGE SCALE GENOMIC DNA]</scope>
    <source>
        <strain evidence="4">ATCC 700922 / JCM 11081 / NRC-1</strain>
        <plasmid evidence="4">Plasmid pNRC200</plasmid>
    </source>
</reference>
<geneLocation type="plasmid" evidence="3 4">
    <name>pNRC200</name>
</geneLocation>
<dbReference type="AlphaFoldDB" id="Q9HHL5"/>
<dbReference type="Proteomes" id="UP000000554">
    <property type="component" value="Plasmid pNRC200"/>
</dbReference>
<dbReference type="PANTHER" id="PTHR13696">
    <property type="entry name" value="P-LOOP CONTAINING NUCLEOSIDE TRIPHOSPHATE HYDROLASE"/>
    <property type="match status" value="1"/>
</dbReference>
<dbReference type="InterPro" id="IPR027417">
    <property type="entry name" value="P-loop_NTPase"/>
</dbReference>
<feature type="domain" description="AAA" evidence="2">
    <location>
        <begin position="22"/>
        <end position="196"/>
    </location>
</feature>
<proteinExistence type="predicted"/>